<reference evidence="2 3" key="1">
    <citation type="journal article" date="2016" name="Nat. Commun.">
        <title>Thousands of microbial genomes shed light on interconnected biogeochemical processes in an aquifer system.</title>
        <authorList>
            <person name="Anantharaman K."/>
            <person name="Brown C.T."/>
            <person name="Hug L.A."/>
            <person name="Sharon I."/>
            <person name="Castelle C.J."/>
            <person name="Probst A.J."/>
            <person name="Thomas B.C."/>
            <person name="Singh A."/>
            <person name="Wilkins M.J."/>
            <person name="Karaoz U."/>
            <person name="Brodie E.L."/>
            <person name="Williams K.H."/>
            <person name="Hubbard S.S."/>
            <person name="Banfield J.F."/>
        </authorList>
    </citation>
    <scope>NUCLEOTIDE SEQUENCE [LARGE SCALE GENOMIC DNA]</scope>
</reference>
<comment type="caution">
    <text evidence="2">The sequence shown here is derived from an EMBL/GenBank/DDBJ whole genome shotgun (WGS) entry which is preliminary data.</text>
</comment>
<keyword evidence="1" id="KW-1133">Transmembrane helix</keyword>
<organism evidence="2 3">
    <name type="scientific">Candidatus Abawacabacteria bacterium RIFCSPHIGHO2_01_FULL_46_8</name>
    <dbReference type="NCBI Taxonomy" id="1817815"/>
    <lineage>
        <taxon>Bacteria</taxon>
        <taxon>Candidatus Abawacaibacteriota</taxon>
    </lineage>
</organism>
<dbReference type="EMBL" id="MEWS01000050">
    <property type="protein sequence ID" value="OGC81123.1"/>
    <property type="molecule type" value="Genomic_DNA"/>
</dbReference>
<gene>
    <name evidence="2" type="ORF">A2788_00855</name>
</gene>
<evidence type="ECO:0008006" key="4">
    <source>
        <dbReference type="Google" id="ProtNLM"/>
    </source>
</evidence>
<dbReference type="Pfam" id="PF04977">
    <property type="entry name" value="DivIC"/>
    <property type="match status" value="1"/>
</dbReference>
<protein>
    <recommendedName>
        <fullName evidence="4">Cell division protein FtsL</fullName>
    </recommendedName>
</protein>
<dbReference type="Proteomes" id="UP000177521">
    <property type="component" value="Unassembled WGS sequence"/>
</dbReference>
<keyword evidence="1" id="KW-0812">Transmembrane</keyword>
<feature type="transmembrane region" description="Helical" evidence="1">
    <location>
        <begin position="7"/>
        <end position="28"/>
    </location>
</feature>
<evidence type="ECO:0000256" key="1">
    <source>
        <dbReference type="SAM" id="Phobius"/>
    </source>
</evidence>
<keyword evidence="1" id="KW-0472">Membrane</keyword>
<evidence type="ECO:0000313" key="2">
    <source>
        <dbReference type="EMBL" id="OGC81123.1"/>
    </source>
</evidence>
<sequence>MALGKQATLKVVITVGLILAIYILFAYLQNIYKAYQIDLQIEGLQDELIVINDENNKLKRSLEYLKTPAFREKSAKEQLNLKREGEEVIILKRPAEAADDGEILTPRKPADLQKLPNHLAWLTYFFGDTLAE</sequence>
<accession>A0A1F4XJ26</accession>
<proteinExistence type="predicted"/>
<name>A0A1F4XJ26_9BACT</name>
<evidence type="ECO:0000313" key="3">
    <source>
        <dbReference type="Proteomes" id="UP000177521"/>
    </source>
</evidence>
<dbReference type="AlphaFoldDB" id="A0A1F4XJ26"/>
<dbReference type="InterPro" id="IPR007060">
    <property type="entry name" value="FtsL/DivIC"/>
</dbReference>